<keyword evidence="2" id="KW-1277">Toxin-antitoxin system</keyword>
<dbReference type="EMBL" id="BJYV01000033">
    <property type="protein sequence ID" value="GEO24004.1"/>
    <property type="molecule type" value="Genomic_DNA"/>
</dbReference>
<name>A0A512CIF6_9BACT</name>
<reference evidence="3 4" key="1">
    <citation type="submission" date="2019-07" db="EMBL/GenBank/DDBJ databases">
        <title>Whole genome shotgun sequence of Cyclobacterium qasimii NBRC 106168.</title>
        <authorList>
            <person name="Hosoyama A."/>
            <person name="Uohara A."/>
            <person name="Ohji S."/>
            <person name="Ichikawa N."/>
        </authorList>
    </citation>
    <scope>NUCLEOTIDE SEQUENCE [LARGE SCALE GENOMIC DNA]</scope>
    <source>
        <strain evidence="3 4">NBRC 106168</strain>
    </source>
</reference>
<dbReference type="PANTHER" id="PTHR33755:SF7">
    <property type="entry name" value="TOXIN MODULE OF TOXIN-ANTITOXIN SYSTEM RELE_STBE FAMILY"/>
    <property type="match status" value="1"/>
</dbReference>
<dbReference type="RefSeq" id="WP_040417686.1">
    <property type="nucleotide sequence ID" value="NZ_BJYV01000033.1"/>
</dbReference>
<proteinExistence type="inferred from homology"/>
<dbReference type="PANTHER" id="PTHR33755">
    <property type="entry name" value="TOXIN PARE1-RELATED"/>
    <property type="match status" value="1"/>
</dbReference>
<keyword evidence="4" id="KW-1185">Reference proteome</keyword>
<gene>
    <name evidence="3" type="ORF">CQA01_45380</name>
</gene>
<organism evidence="3 4">
    <name type="scientific">Cyclobacterium qasimii</name>
    <dbReference type="NCBI Taxonomy" id="1350429"/>
    <lineage>
        <taxon>Bacteria</taxon>
        <taxon>Pseudomonadati</taxon>
        <taxon>Bacteroidota</taxon>
        <taxon>Cytophagia</taxon>
        <taxon>Cytophagales</taxon>
        <taxon>Cyclobacteriaceae</taxon>
        <taxon>Cyclobacterium</taxon>
    </lineage>
</organism>
<comment type="similarity">
    <text evidence="1">Belongs to the RelE toxin family.</text>
</comment>
<evidence type="ECO:0000256" key="1">
    <source>
        <dbReference type="ARBA" id="ARBA00006226"/>
    </source>
</evidence>
<evidence type="ECO:0000313" key="3">
    <source>
        <dbReference type="EMBL" id="GEO24004.1"/>
    </source>
</evidence>
<sequence>MKKLQVVWTDESLNDLEIIYDFLAEISRKSAKNVVQSILAKTRQLETFPESGSPHEANISIVGSYRFLVQGNYKIIYSIEGDALYVEAVVDTRQDPASLRF</sequence>
<dbReference type="Proteomes" id="UP000321301">
    <property type="component" value="Unassembled WGS sequence"/>
</dbReference>
<dbReference type="Gene3D" id="3.30.2310.20">
    <property type="entry name" value="RelE-like"/>
    <property type="match status" value="1"/>
</dbReference>
<dbReference type="Pfam" id="PF05016">
    <property type="entry name" value="ParE_toxin"/>
    <property type="match status" value="1"/>
</dbReference>
<dbReference type="InterPro" id="IPR035093">
    <property type="entry name" value="RelE/ParE_toxin_dom_sf"/>
</dbReference>
<dbReference type="AlphaFoldDB" id="A0A512CIF6"/>
<dbReference type="InterPro" id="IPR051803">
    <property type="entry name" value="TA_system_RelE-like_toxin"/>
</dbReference>
<dbReference type="SUPFAM" id="SSF143011">
    <property type="entry name" value="RelE-like"/>
    <property type="match status" value="1"/>
</dbReference>
<evidence type="ECO:0000313" key="4">
    <source>
        <dbReference type="Proteomes" id="UP000321301"/>
    </source>
</evidence>
<dbReference type="InterPro" id="IPR007712">
    <property type="entry name" value="RelE/ParE_toxin"/>
</dbReference>
<protein>
    <submittedName>
        <fullName evidence="3">Plasmid stabilization protein</fullName>
    </submittedName>
</protein>
<evidence type="ECO:0000256" key="2">
    <source>
        <dbReference type="ARBA" id="ARBA00022649"/>
    </source>
</evidence>
<comment type="caution">
    <text evidence="3">The sequence shown here is derived from an EMBL/GenBank/DDBJ whole genome shotgun (WGS) entry which is preliminary data.</text>
</comment>
<accession>A0A512CIF6</accession>